<dbReference type="InterPro" id="IPR018325">
    <property type="entry name" value="Rad4/PNGase_transGLS-fold"/>
</dbReference>
<dbReference type="GO" id="GO:0005829">
    <property type="term" value="C:cytosol"/>
    <property type="evidence" value="ECO:0007669"/>
    <property type="project" value="TreeGrafter"/>
</dbReference>
<dbReference type="GeneID" id="88175094"/>
<dbReference type="KEGG" id="asau:88175094"/>
<evidence type="ECO:0000313" key="8">
    <source>
        <dbReference type="Proteomes" id="UP001338582"/>
    </source>
</evidence>
<dbReference type="Gene3D" id="3.10.620.30">
    <property type="match status" value="1"/>
</dbReference>
<dbReference type="GO" id="GO:0000224">
    <property type="term" value="F:peptide-N4-(N-acetyl-beta-glucosaminyl)asparagine amidase activity"/>
    <property type="evidence" value="ECO:0007669"/>
    <property type="project" value="TreeGrafter"/>
</dbReference>
<dbReference type="PANTHER" id="PTHR12143">
    <property type="entry name" value="PEPTIDE N-GLYCANASE PNGASE -RELATED"/>
    <property type="match status" value="1"/>
</dbReference>
<proteinExistence type="inferred from homology"/>
<dbReference type="SMART" id="SM00460">
    <property type="entry name" value="TGc"/>
    <property type="match status" value="1"/>
</dbReference>
<evidence type="ECO:0000313" key="7">
    <source>
        <dbReference type="EMBL" id="WPK26672.1"/>
    </source>
</evidence>
<dbReference type="InterPro" id="IPR050883">
    <property type="entry name" value="PNGase"/>
</dbReference>
<organism evidence="7 8">
    <name type="scientific">Australozyma saopauloensis</name>
    <dbReference type="NCBI Taxonomy" id="291208"/>
    <lineage>
        <taxon>Eukaryota</taxon>
        <taxon>Fungi</taxon>
        <taxon>Dikarya</taxon>
        <taxon>Ascomycota</taxon>
        <taxon>Saccharomycotina</taxon>
        <taxon>Pichiomycetes</taxon>
        <taxon>Metschnikowiaceae</taxon>
        <taxon>Australozyma</taxon>
    </lineage>
</organism>
<dbReference type="AlphaFoldDB" id="A0AAX4HDG8"/>
<name>A0AAX4HDG8_9ASCO</name>
<dbReference type="RefSeq" id="XP_062879053.1">
    <property type="nucleotide sequence ID" value="XM_063022983.1"/>
</dbReference>
<dbReference type="Pfam" id="PF03835">
    <property type="entry name" value="Rad4"/>
    <property type="match status" value="1"/>
</dbReference>
<evidence type="ECO:0000259" key="6">
    <source>
        <dbReference type="SMART" id="SM00460"/>
    </source>
</evidence>
<keyword evidence="8" id="KW-1185">Reference proteome</keyword>
<dbReference type="PANTHER" id="PTHR12143:SF19">
    <property type="entry name" value="PEPTIDE-N(4)-(N-ACETYL-BETA-GLUCOSAMINYL)ASPARAGINE AMIDASE"/>
    <property type="match status" value="1"/>
</dbReference>
<reference evidence="7 8" key="1">
    <citation type="submission" date="2023-10" db="EMBL/GenBank/DDBJ databases">
        <title>Draft Genome Sequence of Candida saopaulonensis from a very Premature Infant with Sepsis.</title>
        <authorList>
            <person name="Ning Y."/>
            <person name="Dai R."/>
            <person name="Xiao M."/>
            <person name="Xu Y."/>
            <person name="Yan Q."/>
            <person name="Zhang L."/>
        </authorList>
    </citation>
    <scope>NUCLEOTIDE SEQUENCE [LARGE SCALE GENOMIC DNA]</scope>
    <source>
        <strain evidence="7 8">19XY460</strain>
    </source>
</reference>
<evidence type="ECO:0000256" key="3">
    <source>
        <dbReference type="ARBA" id="ARBA00022833"/>
    </source>
</evidence>
<sequence>MLQLTPIELESLLIESYAKISAKNAAKLAQLPLLNQNSQIIASALSNHKHLQFYDDPTAVEIALDTIDLPKIYSGVDEREKSNDGLGYEDHLVLETLRYFKEDFFRWINKPECPNCRSDGDNMESLGAGRPTTPGPHLIGVIEQYRCRDCSREVSFPRMNNPVSLLETRRGRCGEWVNCFMLVLKAVLGTDLKLRYIWNYEDHVWCEYYSRALQKWIHLDPCENSWNEPSLYCNNWGKKMSWVIGVGDDLIVDLSSKYVTSPEKCIAKSLVADERQIKNALRRINAKLAHKLWTEIKSDSKSESECLKRFYDTYLLRNGREQALLRSATATKDAGASATDAAVKGRQSGSSEWTASRGEDGSS</sequence>
<evidence type="ECO:0000256" key="5">
    <source>
        <dbReference type="SAM" id="MobiDB-lite"/>
    </source>
</evidence>
<evidence type="ECO:0000256" key="2">
    <source>
        <dbReference type="ARBA" id="ARBA00022723"/>
    </source>
</evidence>
<keyword evidence="3" id="KW-0862">Zinc</keyword>
<evidence type="ECO:0000256" key="4">
    <source>
        <dbReference type="ARBA" id="ARBA00032858"/>
    </source>
</evidence>
<feature type="region of interest" description="Disordered" evidence="5">
    <location>
        <begin position="328"/>
        <end position="363"/>
    </location>
</feature>
<dbReference type="EMBL" id="CP138898">
    <property type="protein sequence ID" value="WPK26672.1"/>
    <property type="molecule type" value="Genomic_DNA"/>
</dbReference>
<dbReference type="GO" id="GO:0046872">
    <property type="term" value="F:metal ion binding"/>
    <property type="evidence" value="ECO:0007669"/>
    <property type="project" value="UniProtKB-KW"/>
</dbReference>
<dbReference type="Proteomes" id="UP001338582">
    <property type="component" value="Chromosome 5"/>
</dbReference>
<gene>
    <name evidence="7" type="ORF">PUMCH_004031</name>
</gene>
<accession>A0AAX4HDG8</accession>
<comment type="similarity">
    <text evidence="1">Belongs to the transglutaminase-like superfamily. PNGase family.</text>
</comment>
<dbReference type="InterPro" id="IPR002931">
    <property type="entry name" value="Transglutaminase-like"/>
</dbReference>
<keyword evidence="2" id="KW-0479">Metal-binding</keyword>
<dbReference type="GO" id="GO:0005634">
    <property type="term" value="C:nucleus"/>
    <property type="evidence" value="ECO:0007669"/>
    <property type="project" value="TreeGrafter"/>
</dbReference>
<feature type="domain" description="Transglutaminase-like" evidence="6">
    <location>
        <begin position="165"/>
        <end position="223"/>
    </location>
</feature>
<dbReference type="Gene3D" id="2.20.25.10">
    <property type="match status" value="1"/>
</dbReference>
<dbReference type="GO" id="GO:0006516">
    <property type="term" value="P:glycoprotein catabolic process"/>
    <property type="evidence" value="ECO:0007669"/>
    <property type="project" value="TreeGrafter"/>
</dbReference>
<protein>
    <recommendedName>
        <fullName evidence="4">Peptide:N-glycanase 1</fullName>
    </recommendedName>
</protein>
<evidence type="ECO:0000256" key="1">
    <source>
        <dbReference type="ARBA" id="ARBA00009390"/>
    </source>
</evidence>
<dbReference type="SUPFAM" id="SSF54001">
    <property type="entry name" value="Cysteine proteinases"/>
    <property type="match status" value="1"/>
</dbReference>
<dbReference type="InterPro" id="IPR038765">
    <property type="entry name" value="Papain-like_cys_pep_sf"/>
</dbReference>